<name>A0AAX2DNE5_LISIV</name>
<dbReference type="Proteomes" id="UP000183610">
    <property type="component" value="Unassembled WGS sequence"/>
</dbReference>
<dbReference type="InterPro" id="IPR016977">
    <property type="entry name" value="ComGF"/>
</dbReference>
<feature type="transmembrane region" description="Helical" evidence="1">
    <location>
        <begin position="21"/>
        <end position="42"/>
    </location>
</feature>
<organism evidence="2 3">
    <name type="scientific">Listeria ivanovii</name>
    <dbReference type="NCBI Taxonomy" id="1638"/>
    <lineage>
        <taxon>Bacteria</taxon>
        <taxon>Bacillati</taxon>
        <taxon>Bacillota</taxon>
        <taxon>Bacilli</taxon>
        <taxon>Bacillales</taxon>
        <taxon>Listeriaceae</taxon>
        <taxon>Listeria</taxon>
    </lineage>
</organism>
<proteinExistence type="predicted"/>
<dbReference type="RefSeq" id="WP_003719616.1">
    <property type="nucleotide sequence ID" value="NZ_FNMX01000004.1"/>
</dbReference>
<dbReference type="AlphaFoldDB" id="A0AAX2DNE5"/>
<evidence type="ECO:0000313" key="2">
    <source>
        <dbReference type="EMBL" id="SDW52493.1"/>
    </source>
</evidence>
<protein>
    <submittedName>
        <fullName evidence="2">Competence protein ComGF</fullName>
    </submittedName>
</protein>
<keyword evidence="1" id="KW-0812">Transmembrane</keyword>
<dbReference type="EMBL" id="FNMX01000004">
    <property type="protein sequence ID" value="SDW52493.1"/>
    <property type="molecule type" value="Genomic_DNA"/>
</dbReference>
<dbReference type="Pfam" id="PF15980">
    <property type="entry name" value="ComGF"/>
    <property type="match status" value="1"/>
</dbReference>
<dbReference type="PIRSF" id="PIRSF031611">
    <property type="entry name" value="Competence_ComGF"/>
    <property type="match status" value="1"/>
</dbReference>
<gene>
    <name evidence="2" type="ORF">SAMN05421782_104105</name>
</gene>
<sequence length="155" mass="18369">MQKINGQKNVYYKDASPAFTLLETILSITIILSISSLIPLFFQCYHKTIELSNLDQTTEWQLFLIQMRLEWEKASNVKVEKEQLSFQVENKKITYTKFNNVLRRQVDGKGHEPLLTQIKEWRFIRNNNQLILEVDFSDSTFYTSRFPLSKTKEQP</sequence>
<keyword evidence="1" id="KW-1133">Transmembrane helix</keyword>
<keyword evidence="1" id="KW-0472">Membrane</keyword>
<evidence type="ECO:0000256" key="1">
    <source>
        <dbReference type="SAM" id="Phobius"/>
    </source>
</evidence>
<reference evidence="2 3" key="1">
    <citation type="submission" date="2016-10" db="EMBL/GenBank/DDBJ databases">
        <authorList>
            <person name="Varghese N."/>
            <person name="Submissions S."/>
        </authorList>
    </citation>
    <scope>NUCLEOTIDE SEQUENCE [LARGE SCALE GENOMIC DNA]</scope>
    <source>
        <strain evidence="2 3">ATCC 49954</strain>
    </source>
</reference>
<comment type="caution">
    <text evidence="2">The sequence shown here is derived from an EMBL/GenBank/DDBJ whole genome shotgun (WGS) entry which is preliminary data.</text>
</comment>
<dbReference type="NCBIfam" id="NF041002">
    <property type="entry name" value="pilin_ComGF"/>
    <property type="match status" value="1"/>
</dbReference>
<evidence type="ECO:0000313" key="3">
    <source>
        <dbReference type="Proteomes" id="UP000183610"/>
    </source>
</evidence>
<accession>A0AAX2DNE5</accession>